<keyword evidence="13" id="KW-1185">Reference proteome</keyword>
<reference evidence="12 13" key="1">
    <citation type="submission" date="2021-06" db="EMBL/GenBank/DDBJ databases">
        <title>Complete genome of Haloferula helveola possessing various polysaccharide degrading enzymes.</title>
        <authorList>
            <person name="Takami H."/>
            <person name="Huang C."/>
            <person name="Hamasaki K."/>
        </authorList>
    </citation>
    <scope>NUCLEOTIDE SEQUENCE [LARGE SCALE GENOMIC DNA]</scope>
    <source>
        <strain evidence="12 13">CN-1</strain>
    </source>
</reference>
<gene>
    <name evidence="12" type="primary">cls_2</name>
    <name evidence="12" type="ORF">HAHE_19200</name>
</gene>
<dbReference type="Pfam" id="PF13091">
    <property type="entry name" value="PLDc_2"/>
    <property type="match status" value="2"/>
</dbReference>
<sequence>MTAEDHPEKLSGHESQDSEQAKPRRRRRRKWVTAIIVIAHILGALTSVKAIMETRTAQGAVAWAISLNTMPYVAVPAYWVFGRSDFNGYVNARRDHREVLTEYWDDFEGKLEEKDLVWQGPARDPFVSEELAMLPATGGNDAELLVDGDAVFESILEGIKRAEKYVLVQFYIIHDDGVGRELRDALVERAEAGVRCLLLYDELGSDMSEEYLASLTDAGVLVSPFNTTQGKANRFQVNFRNHRKIVVVDGREAWVGGLNVGDEYKGLDPEVGYWRDTHMRVEGPSVQCVQVAFAEDWHWAAKEILEGLDWEPRPAKSGAKKGVLCLPTGPVDPLETCTLFFLNLINNAEERLWIASPYFVPDQQFISALQLAALRGVDVKILVPDESDSTMVDLSAWSFVPELQDVGIEVYRYTKGFMHHKVTLMDDRYCTIGTANFDNRSFRLNFEITMGVEDEAFTSEVAAMLEEDFSNARLVADGELEKKSDWFQFWTRVSRLAAPVQ</sequence>
<keyword evidence="3" id="KW-0808">Transferase</keyword>
<evidence type="ECO:0000256" key="6">
    <source>
        <dbReference type="ARBA" id="ARBA00022989"/>
    </source>
</evidence>
<dbReference type="Proteomes" id="UP001374893">
    <property type="component" value="Chromosome"/>
</dbReference>
<dbReference type="CDD" id="cd09155">
    <property type="entry name" value="PLDc_PaCLS_like_1"/>
    <property type="match status" value="1"/>
</dbReference>
<keyword evidence="6 10" id="KW-1133">Transmembrane helix</keyword>
<evidence type="ECO:0000256" key="7">
    <source>
        <dbReference type="ARBA" id="ARBA00023136"/>
    </source>
</evidence>
<dbReference type="EMBL" id="AP024702">
    <property type="protein sequence ID" value="BCX48012.1"/>
    <property type="molecule type" value="Genomic_DNA"/>
</dbReference>
<evidence type="ECO:0000256" key="10">
    <source>
        <dbReference type="SAM" id="Phobius"/>
    </source>
</evidence>
<name>A0ABM7RD52_9BACT</name>
<dbReference type="PANTHER" id="PTHR21248">
    <property type="entry name" value="CARDIOLIPIN SYNTHASE"/>
    <property type="match status" value="1"/>
</dbReference>
<accession>A0ABM7RD52</accession>
<keyword evidence="7 10" id="KW-0472">Membrane</keyword>
<evidence type="ECO:0000313" key="12">
    <source>
        <dbReference type="EMBL" id="BCX48012.1"/>
    </source>
</evidence>
<evidence type="ECO:0000256" key="2">
    <source>
        <dbReference type="ARBA" id="ARBA00022475"/>
    </source>
</evidence>
<dbReference type="Gene3D" id="3.30.870.10">
    <property type="entry name" value="Endonuclease Chain A"/>
    <property type="match status" value="2"/>
</dbReference>
<evidence type="ECO:0000256" key="8">
    <source>
        <dbReference type="NCBIfam" id="TIGR04265"/>
    </source>
</evidence>
<feature type="transmembrane region" description="Helical" evidence="10">
    <location>
        <begin position="60"/>
        <end position="81"/>
    </location>
</feature>
<dbReference type="PROSITE" id="PS50035">
    <property type="entry name" value="PLD"/>
    <property type="match status" value="2"/>
</dbReference>
<feature type="domain" description="PLD phosphodiesterase" evidence="11">
    <location>
        <begin position="237"/>
        <end position="264"/>
    </location>
</feature>
<evidence type="ECO:0000313" key="13">
    <source>
        <dbReference type="Proteomes" id="UP001374893"/>
    </source>
</evidence>
<dbReference type="InterPro" id="IPR001736">
    <property type="entry name" value="PLipase_D/transphosphatidylase"/>
</dbReference>
<dbReference type="EC" id="2.7.8.-" evidence="8"/>
<keyword evidence="4 10" id="KW-0812">Transmembrane</keyword>
<evidence type="ECO:0000256" key="9">
    <source>
        <dbReference type="SAM" id="MobiDB-lite"/>
    </source>
</evidence>
<comment type="subcellular location">
    <subcellularLocation>
        <location evidence="1">Cell membrane</location>
    </subcellularLocation>
</comment>
<evidence type="ECO:0000259" key="11">
    <source>
        <dbReference type="PROSITE" id="PS50035"/>
    </source>
</evidence>
<dbReference type="NCBIfam" id="TIGR04265">
    <property type="entry name" value="bac_cardiolipin"/>
    <property type="match status" value="1"/>
</dbReference>
<protein>
    <recommendedName>
        <fullName evidence="8">Cardiolipin synthase</fullName>
        <ecNumber evidence="8">2.7.8.-</ecNumber>
    </recommendedName>
</protein>
<dbReference type="InterPro" id="IPR025202">
    <property type="entry name" value="PLD-like_dom"/>
</dbReference>
<feature type="transmembrane region" description="Helical" evidence="10">
    <location>
        <begin position="31"/>
        <end position="48"/>
    </location>
</feature>
<dbReference type="InterPro" id="IPR022924">
    <property type="entry name" value="Cardiolipin_synthase"/>
</dbReference>
<dbReference type="SUPFAM" id="SSF56024">
    <property type="entry name" value="Phospholipase D/nuclease"/>
    <property type="match status" value="2"/>
</dbReference>
<evidence type="ECO:0000256" key="1">
    <source>
        <dbReference type="ARBA" id="ARBA00004236"/>
    </source>
</evidence>
<dbReference type="RefSeq" id="WP_338690540.1">
    <property type="nucleotide sequence ID" value="NZ_AP024702.1"/>
</dbReference>
<evidence type="ECO:0000256" key="4">
    <source>
        <dbReference type="ARBA" id="ARBA00022692"/>
    </source>
</evidence>
<organism evidence="12 13">
    <name type="scientific">Haloferula helveola</name>
    <dbReference type="NCBI Taxonomy" id="490095"/>
    <lineage>
        <taxon>Bacteria</taxon>
        <taxon>Pseudomonadati</taxon>
        <taxon>Verrucomicrobiota</taxon>
        <taxon>Verrucomicrobiia</taxon>
        <taxon>Verrucomicrobiales</taxon>
        <taxon>Verrucomicrobiaceae</taxon>
        <taxon>Haloferula</taxon>
    </lineage>
</organism>
<evidence type="ECO:0000256" key="5">
    <source>
        <dbReference type="ARBA" id="ARBA00022737"/>
    </source>
</evidence>
<keyword evidence="5" id="KW-0677">Repeat</keyword>
<evidence type="ECO:0000256" key="3">
    <source>
        <dbReference type="ARBA" id="ARBA00022679"/>
    </source>
</evidence>
<feature type="compositionally biased region" description="Basic and acidic residues" evidence="9">
    <location>
        <begin position="1"/>
        <end position="22"/>
    </location>
</feature>
<dbReference type="PANTHER" id="PTHR21248:SF22">
    <property type="entry name" value="PHOSPHOLIPASE D"/>
    <property type="match status" value="1"/>
</dbReference>
<feature type="domain" description="PLD phosphodiesterase" evidence="11">
    <location>
        <begin position="414"/>
        <end position="441"/>
    </location>
</feature>
<proteinExistence type="predicted"/>
<feature type="region of interest" description="Disordered" evidence="9">
    <location>
        <begin position="1"/>
        <end position="26"/>
    </location>
</feature>
<keyword evidence="2" id="KW-1003">Cell membrane</keyword>
<dbReference type="SMART" id="SM00155">
    <property type="entry name" value="PLDc"/>
    <property type="match status" value="2"/>
</dbReference>